<keyword evidence="5 7" id="KW-1133">Transmembrane helix</keyword>
<evidence type="ECO:0000256" key="1">
    <source>
        <dbReference type="ARBA" id="ARBA00004651"/>
    </source>
</evidence>
<feature type="transmembrane region" description="Helical" evidence="7">
    <location>
        <begin position="85"/>
        <end position="107"/>
    </location>
</feature>
<evidence type="ECO:0000256" key="6">
    <source>
        <dbReference type="ARBA" id="ARBA00023136"/>
    </source>
</evidence>
<proteinExistence type="inferred from homology"/>
<evidence type="ECO:0000313" key="9">
    <source>
        <dbReference type="EMBL" id="GAA4901290.1"/>
    </source>
</evidence>
<evidence type="ECO:0000256" key="2">
    <source>
        <dbReference type="ARBA" id="ARBA00008640"/>
    </source>
</evidence>
<gene>
    <name evidence="9" type="ORF">GCM10025789_19940</name>
</gene>
<dbReference type="EMBL" id="BAABLV010000031">
    <property type="protein sequence ID" value="GAA4901290.1"/>
    <property type="molecule type" value="Genomic_DNA"/>
</dbReference>
<evidence type="ECO:0000313" key="10">
    <source>
        <dbReference type="Proteomes" id="UP001501521"/>
    </source>
</evidence>
<evidence type="ECO:0000256" key="3">
    <source>
        <dbReference type="ARBA" id="ARBA00022475"/>
    </source>
</evidence>
<evidence type="ECO:0000256" key="7">
    <source>
        <dbReference type="RuleBase" id="RU366058"/>
    </source>
</evidence>
<dbReference type="Pfam" id="PF09335">
    <property type="entry name" value="VTT_dom"/>
    <property type="match status" value="1"/>
</dbReference>
<comment type="similarity">
    <text evidence="2 7">Belongs to the TVP38/TMEM64 family.</text>
</comment>
<keyword evidence="6 7" id="KW-0472">Membrane</keyword>
<reference evidence="10" key="1">
    <citation type="journal article" date="2019" name="Int. J. Syst. Evol. Microbiol.">
        <title>The Global Catalogue of Microorganisms (GCM) 10K type strain sequencing project: providing services to taxonomists for standard genome sequencing and annotation.</title>
        <authorList>
            <consortium name="The Broad Institute Genomics Platform"/>
            <consortium name="The Broad Institute Genome Sequencing Center for Infectious Disease"/>
            <person name="Wu L."/>
            <person name="Ma J."/>
        </authorList>
    </citation>
    <scope>NUCLEOTIDE SEQUENCE [LARGE SCALE GENOMIC DNA]</scope>
    <source>
        <strain evidence="10">JCM 19125</strain>
    </source>
</reference>
<sequence length="237" mass="25457">MTTLEASGMHTDQGSIVPTQGEAMDEPLEHEDVTAPADPAHARHLKTIFHAMTLLGLAGVATLVVLGFTSGVLTSVASLREFVDGFGVLAPLAFIAAGSLESVFPVIPGSGTIISAPIIFGHVEGTIYAYLATVLGSIVVFFISRHVGRDLAFARFSERTLARYGKLLDHPKFTKYFAIAIALPLAPDDVLCYLAGLTAMRWRTYLLIIVLCKPWGVLLYTTGVMAILRAVFPWLGL</sequence>
<keyword evidence="4 7" id="KW-0812">Transmembrane</keyword>
<feature type="transmembrane region" description="Helical" evidence="7">
    <location>
        <begin position="205"/>
        <end position="232"/>
    </location>
</feature>
<feature type="domain" description="VTT" evidence="8">
    <location>
        <begin position="107"/>
        <end position="222"/>
    </location>
</feature>
<protein>
    <recommendedName>
        <fullName evidence="7">TVP38/TMEM64 family membrane protein</fullName>
    </recommendedName>
</protein>
<evidence type="ECO:0000256" key="4">
    <source>
        <dbReference type="ARBA" id="ARBA00022692"/>
    </source>
</evidence>
<dbReference type="PANTHER" id="PTHR12677:SF49">
    <property type="entry name" value="TVP38_TMEM64 FAMILY MEMBRANE PROTEIN"/>
    <property type="match status" value="1"/>
</dbReference>
<accession>A0ABP9FGS8</accession>
<dbReference type="InterPro" id="IPR015414">
    <property type="entry name" value="TMEM64"/>
</dbReference>
<feature type="transmembrane region" description="Helical" evidence="7">
    <location>
        <begin position="176"/>
        <end position="199"/>
    </location>
</feature>
<comment type="caution">
    <text evidence="9">The sequence shown here is derived from an EMBL/GenBank/DDBJ whole genome shotgun (WGS) entry which is preliminary data.</text>
</comment>
<dbReference type="Proteomes" id="UP001501521">
    <property type="component" value="Unassembled WGS sequence"/>
</dbReference>
<feature type="transmembrane region" description="Helical" evidence="7">
    <location>
        <begin position="127"/>
        <end position="147"/>
    </location>
</feature>
<dbReference type="InterPro" id="IPR032816">
    <property type="entry name" value="VTT_dom"/>
</dbReference>
<dbReference type="PANTHER" id="PTHR12677">
    <property type="entry name" value="GOLGI APPARATUS MEMBRANE PROTEIN TVP38-RELATED"/>
    <property type="match status" value="1"/>
</dbReference>
<evidence type="ECO:0000256" key="5">
    <source>
        <dbReference type="ARBA" id="ARBA00022989"/>
    </source>
</evidence>
<keyword evidence="10" id="KW-1185">Reference proteome</keyword>
<feature type="transmembrane region" description="Helical" evidence="7">
    <location>
        <begin position="48"/>
        <end position="73"/>
    </location>
</feature>
<evidence type="ECO:0000259" key="8">
    <source>
        <dbReference type="Pfam" id="PF09335"/>
    </source>
</evidence>
<keyword evidence="3 7" id="KW-1003">Cell membrane</keyword>
<comment type="subcellular location">
    <subcellularLocation>
        <location evidence="1 7">Cell membrane</location>
        <topology evidence="1 7">Multi-pass membrane protein</topology>
    </subcellularLocation>
</comment>
<organism evidence="9 10">
    <name type="scientific">Tessaracoccus lubricantis</name>
    <dbReference type="NCBI Taxonomy" id="545543"/>
    <lineage>
        <taxon>Bacteria</taxon>
        <taxon>Bacillati</taxon>
        <taxon>Actinomycetota</taxon>
        <taxon>Actinomycetes</taxon>
        <taxon>Propionibacteriales</taxon>
        <taxon>Propionibacteriaceae</taxon>
        <taxon>Tessaracoccus</taxon>
    </lineage>
</organism>
<name>A0ABP9FGS8_9ACTN</name>